<dbReference type="PANTHER" id="PTHR30481">
    <property type="entry name" value="DNA ADENINE METHYLASE"/>
    <property type="match status" value="1"/>
</dbReference>
<dbReference type="GO" id="GO:0009007">
    <property type="term" value="F:site-specific DNA-methyltransferase (adenine-specific) activity"/>
    <property type="evidence" value="ECO:0007669"/>
    <property type="project" value="UniProtKB-EC"/>
</dbReference>
<keyword evidence="2" id="KW-0808">Transferase</keyword>
<keyword evidence="3" id="KW-0949">S-adenosyl-L-methionine</keyword>
<organism evidence="4">
    <name type="scientific">hot springs metagenome</name>
    <dbReference type="NCBI Taxonomy" id="433727"/>
    <lineage>
        <taxon>unclassified sequences</taxon>
        <taxon>metagenomes</taxon>
        <taxon>ecological metagenomes</taxon>
    </lineage>
</organism>
<evidence type="ECO:0000256" key="1">
    <source>
        <dbReference type="ARBA" id="ARBA00022603"/>
    </source>
</evidence>
<dbReference type="GO" id="GO:0009307">
    <property type="term" value="P:DNA restriction-modification system"/>
    <property type="evidence" value="ECO:0007669"/>
    <property type="project" value="InterPro"/>
</dbReference>
<evidence type="ECO:0000313" key="4">
    <source>
        <dbReference type="EMBL" id="GER92694.1"/>
    </source>
</evidence>
<dbReference type="AlphaFoldDB" id="A0A5J4KTW3"/>
<dbReference type="GO" id="GO:0006298">
    <property type="term" value="P:mismatch repair"/>
    <property type="evidence" value="ECO:0007669"/>
    <property type="project" value="TreeGrafter"/>
</dbReference>
<dbReference type="Gene3D" id="3.40.50.150">
    <property type="entry name" value="Vaccinia Virus protein VP39"/>
    <property type="match status" value="1"/>
</dbReference>
<evidence type="ECO:0000256" key="2">
    <source>
        <dbReference type="ARBA" id="ARBA00022679"/>
    </source>
</evidence>
<gene>
    <name evidence="4" type="ORF">A45J_0412</name>
</gene>
<dbReference type="InterPro" id="IPR029063">
    <property type="entry name" value="SAM-dependent_MTases_sf"/>
</dbReference>
<dbReference type="Pfam" id="PF02086">
    <property type="entry name" value="MethyltransfD12"/>
    <property type="match status" value="1"/>
</dbReference>
<comment type="caution">
    <text evidence="4">The sequence shown here is derived from an EMBL/GenBank/DDBJ whole genome shotgun (WGS) entry which is preliminary data.</text>
</comment>
<proteinExistence type="predicted"/>
<dbReference type="GO" id="GO:0043565">
    <property type="term" value="F:sequence-specific DNA binding"/>
    <property type="evidence" value="ECO:0007669"/>
    <property type="project" value="TreeGrafter"/>
</dbReference>
<dbReference type="InterPro" id="IPR012327">
    <property type="entry name" value="MeTrfase_D12"/>
</dbReference>
<dbReference type="GO" id="GO:1904047">
    <property type="term" value="F:S-adenosyl-L-methionine binding"/>
    <property type="evidence" value="ECO:0007669"/>
    <property type="project" value="TreeGrafter"/>
</dbReference>
<dbReference type="GO" id="GO:0032259">
    <property type="term" value="P:methylation"/>
    <property type="evidence" value="ECO:0007669"/>
    <property type="project" value="UniProtKB-KW"/>
</dbReference>
<accession>A0A5J4KTW3</accession>
<keyword evidence="1" id="KW-0489">Methyltransferase</keyword>
<sequence length="125" mass="14914">MESLDAARDRLKNVYIENLSFDRLINNYDRKGTLFYCDPPYMVCLEKPGGKHYYQYTFTEADHVRLKDILSNIRGRFILSYDDHPEVRKLYRKFNIKETDPVLYSINNRGGVPARKRRELIVTNF</sequence>
<name>A0A5J4KTW3_9ZZZZ</name>
<evidence type="ECO:0008006" key="5">
    <source>
        <dbReference type="Google" id="ProtNLM"/>
    </source>
</evidence>
<reference evidence="4" key="1">
    <citation type="submission" date="2019-10" db="EMBL/GenBank/DDBJ databases">
        <title>Metagenomic sequencing of thiosulfate-disproportionating enrichment culture.</title>
        <authorList>
            <person name="Umezawa K."/>
            <person name="Kojima H."/>
            <person name="Fukui M."/>
        </authorList>
    </citation>
    <scope>NUCLEOTIDE SEQUENCE</scope>
    <source>
        <strain evidence="4">45J</strain>
    </source>
</reference>
<protein>
    <recommendedName>
        <fullName evidence="5">DNA adenine methylase</fullName>
    </recommendedName>
</protein>
<evidence type="ECO:0000256" key="3">
    <source>
        <dbReference type="ARBA" id="ARBA00022691"/>
    </source>
</evidence>
<dbReference type="SUPFAM" id="SSF53335">
    <property type="entry name" value="S-adenosyl-L-methionine-dependent methyltransferases"/>
    <property type="match status" value="1"/>
</dbReference>
<dbReference type="EMBL" id="BLAB01000001">
    <property type="protein sequence ID" value="GER92694.1"/>
    <property type="molecule type" value="Genomic_DNA"/>
</dbReference>